<keyword evidence="5 12" id="KW-0547">Nucleotide-binding</keyword>
<feature type="region of interest" description="Disordered" evidence="15">
    <location>
        <begin position="200"/>
        <end position="221"/>
    </location>
</feature>
<sequence>MSVPPRWMNCPRKSKIIAEKFLAFKTPLGLRYDAEIPEANRFQLPMLFAYLQSLKVKLGLIIDLTNTNRFYDKAEVENSGIGHVKLRCLGRGETPTKEQVNTFIGICDKYFDQNPGQLIGVHCTHGFNRSGFLIIAYLIERDDWSVEAAVRCFAQCRSPGIYKPHYLHELVSRYGDLREAIAPPELPDWCLDEEDDLSDSEYQNGQTAEDGSRPDGSRKRFKRDPRLKEAKFFDDIDGVEVVQSPKREEIQQLCQKMCSWDSGGFPGSQPVSMDVQNIKLLHEKPYRVKREVYLIDRDNNVFAAPQLHFPQRKFLKEHVYETLLEGEMVLDKENERSYPRYLVYDIVIFQGQEVGKQSHEIRMLCIEKEIEMARSLAAQQGLFDKSTEPFSIRAKKFFSLEKTKWVLDHWSPKLSHENDGLIFNPAEEPYAGGQSPEVLKWKPHTLNSVTKELKNLNKKVVECTWDSETKQWKFLRVREDKSFPNGYNTAISVCQSIQQPVTRQWLLEVVEKHRFKQNRHRTSNSASKSQSM</sequence>
<evidence type="ECO:0000256" key="5">
    <source>
        <dbReference type="ARBA" id="ARBA00022741"/>
    </source>
</evidence>
<dbReference type="PIRSF" id="PIRSF036958">
    <property type="entry name" value="mRNA_capping_HCE"/>
    <property type="match status" value="1"/>
</dbReference>
<evidence type="ECO:0000256" key="4">
    <source>
        <dbReference type="ARBA" id="ARBA00022695"/>
    </source>
</evidence>
<dbReference type="InterPro" id="IPR016130">
    <property type="entry name" value="Tyr_Pase_AS"/>
</dbReference>
<reference evidence="18" key="2">
    <citation type="journal article" date="2023" name="Science">
        <title>Genomic signatures of disease resistance in endangered staghorn corals.</title>
        <authorList>
            <person name="Vollmer S.V."/>
            <person name="Selwyn J.D."/>
            <person name="Despard B.A."/>
            <person name="Roesel C.L."/>
        </authorList>
    </citation>
    <scope>NUCLEOTIDE SEQUENCE</scope>
    <source>
        <strain evidence="18">K2</strain>
    </source>
</reference>
<comment type="catalytic activity">
    <reaction evidence="12">
        <text>a 5'-end triphospho-ribonucleoside in mRNA + H2O = a 5'-end diphospho-ribonucleoside in mRNA + phosphate + H(+)</text>
        <dbReference type="Rhea" id="RHEA:67004"/>
        <dbReference type="Rhea" id="RHEA-COMP:17164"/>
        <dbReference type="Rhea" id="RHEA-COMP:17165"/>
        <dbReference type="ChEBI" id="CHEBI:15377"/>
        <dbReference type="ChEBI" id="CHEBI:15378"/>
        <dbReference type="ChEBI" id="CHEBI:43474"/>
        <dbReference type="ChEBI" id="CHEBI:167616"/>
        <dbReference type="ChEBI" id="CHEBI:167618"/>
        <dbReference type="EC" id="3.6.1.74"/>
    </reaction>
</comment>
<protein>
    <recommendedName>
        <fullName evidence="12">mRNA-capping enzyme</fullName>
    </recommendedName>
    <domain>
        <recommendedName>
            <fullName evidence="12">mRNA 5'-triphosphate monophosphatase</fullName>
            <ecNumber evidence="12">3.6.1.74</ecNumber>
        </recommendedName>
        <alternativeName>
            <fullName evidence="12">mRNA 5'-phosphatase</fullName>
        </alternativeName>
    </domain>
    <domain>
        <recommendedName>
            <fullName evidence="12">mRNA guanylyltransferase</fullName>
            <ecNumber evidence="12">2.7.7.50</ecNumber>
        </recommendedName>
        <alternativeName>
            <fullName evidence="12">GTP--RNA guanylyltransferase</fullName>
            <shortName evidence="12">GTase</shortName>
        </alternativeName>
    </domain>
</protein>
<dbReference type="InterPro" id="IPR000387">
    <property type="entry name" value="Tyr_Pase_dom"/>
</dbReference>
<evidence type="ECO:0000256" key="1">
    <source>
        <dbReference type="ARBA" id="ARBA00004123"/>
    </source>
</evidence>
<dbReference type="Gene3D" id="3.30.470.30">
    <property type="entry name" value="DNA ligase/mRNA capping enzyme"/>
    <property type="match status" value="1"/>
</dbReference>
<evidence type="ECO:0000256" key="15">
    <source>
        <dbReference type="SAM" id="MobiDB-lite"/>
    </source>
</evidence>
<dbReference type="Pfam" id="PF00782">
    <property type="entry name" value="DSPc"/>
    <property type="match status" value="1"/>
</dbReference>
<evidence type="ECO:0000313" key="18">
    <source>
        <dbReference type="EMBL" id="KAK2560147.1"/>
    </source>
</evidence>
<feature type="domain" description="Tyrosine specific protein phosphatases" evidence="17">
    <location>
        <begin position="101"/>
        <end position="168"/>
    </location>
</feature>
<feature type="compositionally biased region" description="Basic and acidic residues" evidence="15">
    <location>
        <begin position="210"/>
        <end position="221"/>
    </location>
</feature>
<dbReference type="Proteomes" id="UP001249851">
    <property type="component" value="Unassembled WGS sequence"/>
</dbReference>
<evidence type="ECO:0000256" key="8">
    <source>
        <dbReference type="ARBA" id="ARBA00023042"/>
    </source>
</evidence>
<dbReference type="EC" id="2.7.7.50" evidence="12"/>
<dbReference type="Gene3D" id="2.40.50.140">
    <property type="entry name" value="Nucleic acid-binding proteins"/>
    <property type="match status" value="1"/>
</dbReference>
<dbReference type="GO" id="GO:0006370">
    <property type="term" value="P:7-methylguanosine mRNA capping"/>
    <property type="evidence" value="ECO:0007669"/>
    <property type="project" value="UniProtKB-UniRule"/>
</dbReference>
<comment type="subcellular location">
    <subcellularLocation>
        <location evidence="1 12">Nucleus</location>
    </subcellularLocation>
</comment>
<keyword evidence="2 12" id="KW-0507">mRNA processing</keyword>
<comment type="similarity">
    <text evidence="12">In the N-terminal section; belongs to the non-receptor class of the protein-tyrosine phosphatase family.</text>
</comment>
<dbReference type="EMBL" id="JARQWQ010000037">
    <property type="protein sequence ID" value="KAK2560147.1"/>
    <property type="molecule type" value="Genomic_DNA"/>
</dbReference>
<dbReference type="InterPro" id="IPR051029">
    <property type="entry name" value="mRNA_Capping_Enz/RNA_Phosphat"/>
</dbReference>
<organism evidence="18 19">
    <name type="scientific">Acropora cervicornis</name>
    <name type="common">Staghorn coral</name>
    <dbReference type="NCBI Taxonomy" id="6130"/>
    <lineage>
        <taxon>Eukaryota</taxon>
        <taxon>Metazoa</taxon>
        <taxon>Cnidaria</taxon>
        <taxon>Anthozoa</taxon>
        <taxon>Hexacorallia</taxon>
        <taxon>Scleractinia</taxon>
        <taxon>Astrocoeniina</taxon>
        <taxon>Acroporidae</taxon>
        <taxon>Acropora</taxon>
    </lineage>
</organism>
<dbReference type="GO" id="GO:0005634">
    <property type="term" value="C:nucleus"/>
    <property type="evidence" value="ECO:0007669"/>
    <property type="project" value="UniProtKB-SubCell"/>
</dbReference>
<proteinExistence type="inferred from homology"/>
<feature type="binding site" evidence="14">
    <location>
        <begin position="476"/>
        <end position="481"/>
    </location>
    <ligand>
        <name>GTP</name>
        <dbReference type="ChEBI" id="CHEBI:37565"/>
    </ligand>
</feature>
<evidence type="ECO:0000256" key="12">
    <source>
        <dbReference type="PIRNR" id="PIRNR036958"/>
    </source>
</evidence>
<dbReference type="Pfam" id="PF01331">
    <property type="entry name" value="mRNA_cap_enzyme"/>
    <property type="match status" value="1"/>
</dbReference>
<gene>
    <name evidence="18" type="ORF">P5673_017120</name>
</gene>
<comment type="caution">
    <text evidence="18">The sequence shown here is derived from an EMBL/GenBank/DDBJ whole genome shotgun (WGS) entry which is preliminary data.</text>
</comment>
<keyword evidence="9 12" id="KW-0342">GTP-binding</keyword>
<dbReference type="GO" id="GO:0005524">
    <property type="term" value="F:ATP binding"/>
    <property type="evidence" value="ECO:0007669"/>
    <property type="project" value="InterPro"/>
</dbReference>
<evidence type="ECO:0000256" key="9">
    <source>
        <dbReference type="ARBA" id="ARBA00023134"/>
    </source>
</evidence>
<feature type="binding site" evidence="14">
    <location>
        <position position="297"/>
    </location>
    <ligand>
        <name>GTP</name>
        <dbReference type="ChEBI" id="CHEBI:37565"/>
    </ligand>
</feature>
<accession>A0AAD9V3V5</accession>
<dbReference type="AlphaFoldDB" id="A0AAD9V3V5"/>
<evidence type="ECO:0000259" key="16">
    <source>
        <dbReference type="PROSITE" id="PS50054"/>
    </source>
</evidence>
<dbReference type="GO" id="GO:0004484">
    <property type="term" value="F:mRNA guanylyltransferase activity"/>
    <property type="evidence" value="ECO:0007669"/>
    <property type="project" value="UniProtKB-UniRule"/>
</dbReference>
<dbReference type="InterPro" id="IPR012340">
    <property type="entry name" value="NA-bd_OB-fold"/>
</dbReference>
<evidence type="ECO:0000256" key="6">
    <source>
        <dbReference type="ARBA" id="ARBA00022801"/>
    </source>
</evidence>
<dbReference type="SUPFAM" id="SSF56091">
    <property type="entry name" value="DNA ligase/mRNA capping enzyme, catalytic domain"/>
    <property type="match status" value="1"/>
</dbReference>
<dbReference type="InterPro" id="IPR017074">
    <property type="entry name" value="mRNA_cap_enz_bifunc"/>
</dbReference>
<dbReference type="InterPro" id="IPR013846">
    <property type="entry name" value="mRNA_cap_enzyme_C"/>
</dbReference>
<dbReference type="GO" id="GO:0004721">
    <property type="term" value="F:phosphoprotein phosphatase activity"/>
    <property type="evidence" value="ECO:0007669"/>
    <property type="project" value="UniProtKB-UniRule"/>
</dbReference>
<feature type="active site" description="Phosphocysteine intermediate" evidence="13">
    <location>
        <position position="123"/>
    </location>
</feature>
<dbReference type="InterPro" id="IPR029021">
    <property type="entry name" value="Prot-tyrosine_phosphatase-like"/>
</dbReference>
<feature type="binding site" evidence="14">
    <location>
        <begin position="440"/>
        <end position="442"/>
    </location>
    <ligand>
        <name>GTP</name>
        <dbReference type="ChEBI" id="CHEBI:37565"/>
    </ligand>
</feature>
<dbReference type="PROSITE" id="PS50054">
    <property type="entry name" value="TYR_PHOSPHATASE_DUAL"/>
    <property type="match status" value="1"/>
</dbReference>
<dbReference type="InterPro" id="IPR001339">
    <property type="entry name" value="mRNA_cap_enzyme_adenylation"/>
</dbReference>
<dbReference type="GO" id="GO:0005525">
    <property type="term" value="F:GTP binding"/>
    <property type="evidence" value="ECO:0007669"/>
    <property type="project" value="UniProtKB-UniRule"/>
</dbReference>
<dbReference type="SUPFAM" id="SSF52799">
    <property type="entry name" value="(Phosphotyrosine protein) phosphatases II"/>
    <property type="match status" value="1"/>
</dbReference>
<keyword evidence="3 12" id="KW-0808">Transferase</keyword>
<dbReference type="PANTHER" id="PTHR10367">
    <property type="entry name" value="MRNA-CAPPING ENZYME"/>
    <property type="match status" value="1"/>
</dbReference>
<evidence type="ECO:0000256" key="13">
    <source>
        <dbReference type="PIRSR" id="PIRSR036958-1"/>
    </source>
</evidence>
<evidence type="ECO:0000256" key="3">
    <source>
        <dbReference type="ARBA" id="ARBA00022679"/>
    </source>
</evidence>
<keyword evidence="10 12" id="KW-0539">Nucleus</keyword>
<dbReference type="PROSITE" id="PS50056">
    <property type="entry name" value="TYR_PHOSPHATASE_2"/>
    <property type="match status" value="1"/>
</dbReference>
<dbReference type="SUPFAM" id="SSF50249">
    <property type="entry name" value="Nucleic acid-binding proteins"/>
    <property type="match status" value="1"/>
</dbReference>
<dbReference type="InterPro" id="IPR020422">
    <property type="entry name" value="TYR_PHOSPHATASE_DUAL_dom"/>
</dbReference>
<keyword evidence="6 12" id="KW-0378">Hydrolase</keyword>
<comment type="function">
    <text evidence="12">Bifunctional mRNA-capping enzyme exhibiting RNA 5'-triphosphate monophosphatase activity in the N-terminal part and mRNA guanylyltransferase activity in the C-terminal part. Catalyzes the first two steps of cap formation: by removing the gamma-phosphate from the 5'-triphosphate end of nascent mRNA to yield a diphosphate end, and by transferring the GMP moiety of GTP to the 5'-diphosphate terminus of RNA via a covalent enzyme-GMP reaction intermediate.</text>
</comment>
<keyword evidence="8 12" id="KW-0506">mRNA capping</keyword>
<name>A0AAD9V3V5_ACRCE</name>
<feature type="domain" description="Tyrosine-protein phosphatase" evidence="16">
    <location>
        <begin position="12"/>
        <end position="180"/>
    </location>
</feature>
<dbReference type="PROSITE" id="PS00383">
    <property type="entry name" value="TYR_PHOSPHATASE_1"/>
    <property type="match status" value="1"/>
</dbReference>
<keyword evidence="7" id="KW-0904">Protein phosphatase</keyword>
<evidence type="ECO:0000256" key="10">
    <source>
        <dbReference type="ARBA" id="ARBA00023242"/>
    </source>
</evidence>
<keyword evidence="4 12" id="KW-0548">Nucleotidyltransferase</keyword>
<evidence type="ECO:0000256" key="2">
    <source>
        <dbReference type="ARBA" id="ARBA00022664"/>
    </source>
</evidence>
<reference evidence="18" key="1">
    <citation type="journal article" date="2023" name="G3 (Bethesda)">
        <title>Whole genome assembly and annotation of the endangered Caribbean coral Acropora cervicornis.</title>
        <authorList>
            <person name="Selwyn J.D."/>
            <person name="Vollmer S.V."/>
        </authorList>
    </citation>
    <scope>NUCLEOTIDE SEQUENCE</scope>
    <source>
        <strain evidence="18">K2</strain>
    </source>
</reference>
<dbReference type="GO" id="GO:0004651">
    <property type="term" value="F:polynucleotide 5'-phosphatase activity"/>
    <property type="evidence" value="ECO:0007669"/>
    <property type="project" value="UniProtKB-UniRule"/>
</dbReference>
<evidence type="ECO:0000256" key="11">
    <source>
        <dbReference type="ARBA" id="ARBA00044624"/>
    </source>
</evidence>
<comment type="catalytic activity">
    <reaction evidence="11">
        <text>a 5'-end diphospho-ribonucleoside in mRNA + GTP + H(+) = a 5'-end (5'-triphosphoguanosine)-ribonucleoside in mRNA + diphosphate</text>
        <dbReference type="Rhea" id="RHEA:67012"/>
        <dbReference type="Rhea" id="RHEA-COMP:17165"/>
        <dbReference type="Rhea" id="RHEA-COMP:17166"/>
        <dbReference type="ChEBI" id="CHEBI:15378"/>
        <dbReference type="ChEBI" id="CHEBI:33019"/>
        <dbReference type="ChEBI" id="CHEBI:37565"/>
        <dbReference type="ChEBI" id="CHEBI:167616"/>
        <dbReference type="ChEBI" id="CHEBI:167617"/>
        <dbReference type="EC" id="2.7.7.50"/>
    </reaction>
    <physiologicalReaction direction="left-to-right" evidence="11">
        <dbReference type="Rhea" id="RHEA:67013"/>
    </physiologicalReaction>
</comment>
<dbReference type="CDD" id="cd07895">
    <property type="entry name" value="Adenylation_mRNA_capping"/>
    <property type="match status" value="1"/>
</dbReference>
<comment type="similarity">
    <text evidence="12">In the C-terminal section; belongs to the eukaryotic GTase family.</text>
</comment>
<dbReference type="GO" id="GO:0140818">
    <property type="term" value="F:mRNA 5'-triphosphate monophosphatase activity"/>
    <property type="evidence" value="ECO:0007669"/>
    <property type="project" value="UniProtKB-EC"/>
</dbReference>
<dbReference type="PANTHER" id="PTHR10367:SF17">
    <property type="entry name" value="MRNA-CAPPING ENZYME"/>
    <property type="match status" value="1"/>
</dbReference>
<dbReference type="FunFam" id="3.90.190.10:FF:000040">
    <property type="entry name" value="mRNA-capping enzyme"/>
    <property type="match status" value="1"/>
</dbReference>
<dbReference type="FunFam" id="3.30.470.30:FF:000040">
    <property type="entry name" value="mRNA-capping enzyme"/>
    <property type="match status" value="1"/>
</dbReference>
<dbReference type="Pfam" id="PF03919">
    <property type="entry name" value="mRNA_cap_C"/>
    <property type="match status" value="1"/>
</dbReference>
<keyword evidence="19" id="KW-1185">Reference proteome</keyword>
<dbReference type="InterPro" id="IPR000340">
    <property type="entry name" value="Dual-sp_phosphatase_cat-dom"/>
</dbReference>
<evidence type="ECO:0000256" key="7">
    <source>
        <dbReference type="ARBA" id="ARBA00022912"/>
    </source>
</evidence>
<dbReference type="EC" id="3.6.1.74" evidence="12"/>
<evidence type="ECO:0000313" key="19">
    <source>
        <dbReference type="Proteomes" id="UP001249851"/>
    </source>
</evidence>
<evidence type="ECO:0000259" key="17">
    <source>
        <dbReference type="PROSITE" id="PS50056"/>
    </source>
</evidence>
<dbReference type="Gene3D" id="3.90.190.10">
    <property type="entry name" value="Protein tyrosine phosphatase superfamily"/>
    <property type="match status" value="1"/>
</dbReference>
<dbReference type="CDD" id="cd17664">
    <property type="entry name" value="Mce1_N"/>
    <property type="match status" value="1"/>
</dbReference>
<evidence type="ECO:0000256" key="14">
    <source>
        <dbReference type="PIRSR" id="PIRSR036958-3"/>
    </source>
</evidence>